<proteinExistence type="predicted"/>
<accession>A0A6L6HPZ1</accession>
<evidence type="ECO:0000313" key="3">
    <source>
        <dbReference type="Proteomes" id="UP000481417"/>
    </source>
</evidence>
<feature type="domain" description="Glycosyl transferase family 25" evidence="1">
    <location>
        <begin position="15"/>
        <end position="93"/>
    </location>
</feature>
<dbReference type="Proteomes" id="UP000481417">
    <property type="component" value="Unassembled WGS sequence"/>
</dbReference>
<sequence>MPDEYLPLIDRDAARVRLRRPMTDPEFACALSHRRICSLIVNEGLAGAVVLEDDAILTPDFPDFLRAGHHRTDTLVLLDYASGRALPWQRKRAGRWLMYRPARRASLNTAYTVSRRTADELLRASTPVSFLADWPADLFHLQAWLTEPRVVHHSPAGQGPSHIAEQRDAAEMQYLREKKNSARFFKANYYRGLVRRRLARRVGS</sequence>
<evidence type="ECO:0000259" key="1">
    <source>
        <dbReference type="Pfam" id="PF01755"/>
    </source>
</evidence>
<dbReference type="AlphaFoldDB" id="A0A6L6HPZ1"/>
<comment type="caution">
    <text evidence="2">The sequence shown here is derived from an EMBL/GenBank/DDBJ whole genome shotgun (WGS) entry which is preliminary data.</text>
</comment>
<dbReference type="EMBL" id="WMBT01000004">
    <property type="protein sequence ID" value="MTE00489.1"/>
    <property type="molecule type" value="Genomic_DNA"/>
</dbReference>
<dbReference type="Pfam" id="PF01755">
    <property type="entry name" value="Glyco_transf_25"/>
    <property type="match status" value="1"/>
</dbReference>
<keyword evidence="3" id="KW-1185">Reference proteome</keyword>
<gene>
    <name evidence="2" type="ORF">GIY56_09325</name>
</gene>
<reference evidence="2 3" key="1">
    <citation type="submission" date="2019-11" db="EMBL/GenBank/DDBJ databases">
        <authorList>
            <person name="Lang L."/>
        </authorList>
    </citation>
    <scope>NUCLEOTIDE SEQUENCE [LARGE SCALE GENOMIC DNA]</scope>
    <source>
        <strain evidence="2 3">YIM 132242</strain>
    </source>
</reference>
<dbReference type="InterPro" id="IPR002654">
    <property type="entry name" value="Glyco_trans_25"/>
</dbReference>
<name>A0A6L6HPZ1_9RHOB</name>
<organism evidence="2 3">
    <name type="scientific">Paracoccus lichenicola</name>
    <dbReference type="NCBI Taxonomy" id="2665644"/>
    <lineage>
        <taxon>Bacteria</taxon>
        <taxon>Pseudomonadati</taxon>
        <taxon>Pseudomonadota</taxon>
        <taxon>Alphaproteobacteria</taxon>
        <taxon>Rhodobacterales</taxon>
        <taxon>Paracoccaceae</taxon>
        <taxon>Paracoccus</taxon>
    </lineage>
</organism>
<protein>
    <recommendedName>
        <fullName evidence="1">Glycosyl transferase family 25 domain-containing protein</fullName>
    </recommendedName>
</protein>
<dbReference type="RefSeq" id="WP_154764561.1">
    <property type="nucleotide sequence ID" value="NZ_WMBT01000004.1"/>
</dbReference>
<evidence type="ECO:0000313" key="2">
    <source>
        <dbReference type="EMBL" id="MTE00489.1"/>
    </source>
</evidence>